<keyword evidence="2" id="KW-1185">Reference proteome</keyword>
<proteinExistence type="predicted"/>
<evidence type="ECO:0000313" key="1">
    <source>
        <dbReference type="EMBL" id="QFS43494.1"/>
    </source>
</evidence>
<protein>
    <submittedName>
        <fullName evidence="1">Uncharacterized protein</fullName>
    </submittedName>
</protein>
<evidence type="ECO:0000313" key="2">
    <source>
        <dbReference type="Proteomes" id="UP000326678"/>
    </source>
</evidence>
<organism evidence="1 2">
    <name type="scientific">Nostoc sphaeroides CCNUC1</name>
    <dbReference type="NCBI Taxonomy" id="2653204"/>
    <lineage>
        <taxon>Bacteria</taxon>
        <taxon>Bacillati</taxon>
        <taxon>Cyanobacteriota</taxon>
        <taxon>Cyanophyceae</taxon>
        <taxon>Nostocales</taxon>
        <taxon>Nostocaceae</taxon>
        <taxon>Nostoc</taxon>
    </lineage>
</organism>
<sequence length="37" mass="4311">MSAAQGADILPKVELLTFKQKQERKQYMLKLLKHLVI</sequence>
<reference evidence="1 2" key="1">
    <citation type="submission" date="2019-10" db="EMBL/GenBank/DDBJ databases">
        <title>Genomic and transcriptomic insights into the perfect genentic adaptation of a filamentous nitrogen-fixing cyanobacterium to rice fields.</title>
        <authorList>
            <person name="Chen Z."/>
        </authorList>
    </citation>
    <scope>NUCLEOTIDE SEQUENCE [LARGE SCALE GENOMIC DNA]</scope>
    <source>
        <strain evidence="1">CCNUC1</strain>
    </source>
</reference>
<dbReference type="AlphaFoldDB" id="A0A5P8VT40"/>
<name>A0A5P8VT40_9NOSO</name>
<dbReference type="Proteomes" id="UP000326678">
    <property type="component" value="Chromosome Gxm1"/>
</dbReference>
<dbReference type="KEGG" id="nsh:GXM_00967"/>
<dbReference type="EMBL" id="CP045226">
    <property type="protein sequence ID" value="QFS43494.1"/>
    <property type="molecule type" value="Genomic_DNA"/>
</dbReference>
<gene>
    <name evidence="1" type="ORF">GXM_00967</name>
</gene>
<accession>A0A5P8VT40</accession>